<reference evidence="2" key="1">
    <citation type="submission" date="2017-10" db="EMBL/GenBank/DDBJ databases">
        <authorList>
            <person name="Regsiter A."/>
            <person name="William W."/>
        </authorList>
    </citation>
    <scope>NUCLEOTIDE SEQUENCE [LARGE SCALE GENOMIC DNA]</scope>
</reference>
<name>A0A2N9AVI2_METEX</name>
<evidence type="ECO:0000313" key="2">
    <source>
        <dbReference type="Proteomes" id="UP000233769"/>
    </source>
</evidence>
<dbReference type="AlphaFoldDB" id="A0A2N9AVI2"/>
<proteinExistence type="predicted"/>
<sequence length="21" mass="2399">MGRTYVHNDVSLFSVRAPHVL</sequence>
<organism evidence="1 2">
    <name type="scientific">Methylorubrum extorquens</name>
    <name type="common">Methylobacterium dichloromethanicum</name>
    <name type="synonym">Methylobacterium extorquens</name>
    <dbReference type="NCBI Taxonomy" id="408"/>
    <lineage>
        <taxon>Bacteria</taxon>
        <taxon>Pseudomonadati</taxon>
        <taxon>Pseudomonadota</taxon>
        <taxon>Alphaproteobacteria</taxon>
        <taxon>Hyphomicrobiales</taxon>
        <taxon>Methylobacteriaceae</taxon>
        <taxon>Methylorubrum</taxon>
    </lineage>
</organism>
<dbReference type="Proteomes" id="UP000233769">
    <property type="component" value="Chromosome tk0001"/>
</dbReference>
<evidence type="ECO:0000313" key="1">
    <source>
        <dbReference type="EMBL" id="SOR31337.1"/>
    </source>
</evidence>
<accession>A0A2N9AVI2</accession>
<gene>
    <name evidence="1" type="ORF">TK0001_4752</name>
</gene>
<dbReference type="EMBL" id="LT962688">
    <property type="protein sequence ID" value="SOR31337.1"/>
    <property type="molecule type" value="Genomic_DNA"/>
</dbReference>
<protein>
    <submittedName>
        <fullName evidence="1">Uncharacterized protein</fullName>
    </submittedName>
</protein>